<feature type="active site" description="Nucleophile" evidence="10 11">
    <location>
        <position position="74"/>
    </location>
</feature>
<evidence type="ECO:0000256" key="11">
    <source>
        <dbReference type="PIRSR" id="PIRSR000495-1"/>
    </source>
</evidence>
<dbReference type="CDD" id="cd01748">
    <property type="entry name" value="GATase1_IGP_Synthase"/>
    <property type="match status" value="1"/>
</dbReference>
<comment type="function">
    <text evidence="10">IGPS catalyzes the conversion of PRFAR and glutamine to IGP, AICAR and glutamate. The HisH subunit catalyzes the hydrolysis of glutamine to glutamate and ammonia as part of the synthesis of IGP and AICAR. The resulting ammonia molecule is channeled to the active site of HisF.</text>
</comment>
<comment type="subcellular location">
    <subcellularLocation>
        <location evidence="10">Cytoplasm</location>
    </subcellularLocation>
</comment>
<comment type="catalytic activity">
    <reaction evidence="8 10">
        <text>5-[(5-phospho-1-deoxy-D-ribulos-1-ylimino)methylamino]-1-(5-phospho-beta-D-ribosyl)imidazole-4-carboxamide + L-glutamine = D-erythro-1-(imidazol-4-yl)glycerol 3-phosphate + 5-amino-1-(5-phospho-beta-D-ribosyl)imidazole-4-carboxamide + L-glutamate + H(+)</text>
        <dbReference type="Rhea" id="RHEA:24793"/>
        <dbReference type="ChEBI" id="CHEBI:15378"/>
        <dbReference type="ChEBI" id="CHEBI:29985"/>
        <dbReference type="ChEBI" id="CHEBI:58278"/>
        <dbReference type="ChEBI" id="CHEBI:58359"/>
        <dbReference type="ChEBI" id="CHEBI:58475"/>
        <dbReference type="ChEBI" id="CHEBI:58525"/>
        <dbReference type="EC" id="4.3.2.10"/>
    </reaction>
</comment>
<accession>A0A5C0SHZ8</accession>
<feature type="domain" description="Glutamine amidotransferase" evidence="12">
    <location>
        <begin position="37"/>
        <end position="194"/>
    </location>
</feature>
<dbReference type="InterPro" id="IPR010139">
    <property type="entry name" value="Imidazole-glycPsynth_HisH"/>
</dbReference>
<dbReference type="KEGG" id="them:FPV09_02760"/>
<feature type="active site" evidence="10 11">
    <location>
        <position position="181"/>
    </location>
</feature>
<dbReference type="PANTHER" id="PTHR42701">
    <property type="entry name" value="IMIDAZOLE GLYCEROL PHOSPHATE SYNTHASE SUBUNIT HISH"/>
    <property type="match status" value="1"/>
</dbReference>
<comment type="pathway">
    <text evidence="1 10">Amino-acid biosynthesis; L-histidine biosynthesis; L-histidine from 5-phospho-alpha-D-ribose 1-diphosphate: step 5/9.</text>
</comment>
<dbReference type="GO" id="GO:0000107">
    <property type="term" value="F:imidazoleglycerol-phosphate synthase activity"/>
    <property type="evidence" value="ECO:0007669"/>
    <property type="project" value="UniProtKB-UniRule"/>
</dbReference>
<sequence length="197" mass="21887">MRVIAIVDLGIGNLANVRKALGGVITSDPYEIERAEKLVLPGVGNFGAVMERLEPLRGVILDAINDGKPFLGICLGLQLLFEGSEESPGEPGLGVFRGEVVKFQGVRTPHIGWNQLWKRKECPLFEGIRDGAYFYFVHSYYAVPKEDIVAGVTDYESKGRRVVFTSAVCRENVYAVQFHPEKSGRNGLTVMKNFRRL</sequence>
<comment type="catalytic activity">
    <reaction evidence="9 10">
        <text>L-glutamine + H2O = L-glutamate + NH4(+)</text>
        <dbReference type="Rhea" id="RHEA:15889"/>
        <dbReference type="ChEBI" id="CHEBI:15377"/>
        <dbReference type="ChEBI" id="CHEBI:28938"/>
        <dbReference type="ChEBI" id="CHEBI:29985"/>
        <dbReference type="ChEBI" id="CHEBI:58359"/>
        <dbReference type="EC" id="3.5.1.2"/>
    </reaction>
</comment>
<dbReference type="PROSITE" id="PS51273">
    <property type="entry name" value="GATASE_TYPE_1"/>
    <property type="match status" value="1"/>
</dbReference>
<evidence type="ECO:0000256" key="6">
    <source>
        <dbReference type="ARBA" id="ARBA00023102"/>
    </source>
</evidence>
<protein>
    <recommendedName>
        <fullName evidence="10">Imidazole glycerol phosphate synthase subunit HisH</fullName>
        <ecNumber evidence="10">4.3.2.10</ecNumber>
    </recommendedName>
    <alternativeName>
        <fullName evidence="10">IGP synthase glutaminase subunit</fullName>
        <ecNumber evidence="10">3.5.1.2</ecNumber>
    </alternativeName>
    <alternativeName>
        <fullName evidence="10">IGP synthase subunit HisH</fullName>
    </alternativeName>
    <alternativeName>
        <fullName evidence="10">ImGP synthase subunit HisH</fullName>
        <shortName evidence="10">IGPS subunit HisH</shortName>
    </alternativeName>
</protein>
<keyword evidence="6 10" id="KW-0368">Histidine biosynthesis</keyword>
<dbReference type="SUPFAM" id="SSF52317">
    <property type="entry name" value="Class I glutamine amidotransferase-like"/>
    <property type="match status" value="1"/>
</dbReference>
<evidence type="ECO:0000256" key="5">
    <source>
        <dbReference type="ARBA" id="ARBA00022962"/>
    </source>
</evidence>
<evidence type="ECO:0000256" key="8">
    <source>
        <dbReference type="ARBA" id="ARBA00047838"/>
    </source>
</evidence>
<dbReference type="GO" id="GO:0005737">
    <property type="term" value="C:cytoplasm"/>
    <property type="evidence" value="ECO:0007669"/>
    <property type="project" value="UniProtKB-SubCell"/>
</dbReference>
<evidence type="ECO:0000256" key="4">
    <source>
        <dbReference type="ARBA" id="ARBA00022801"/>
    </source>
</evidence>
<dbReference type="Pfam" id="PF00117">
    <property type="entry name" value="GATase"/>
    <property type="match status" value="1"/>
</dbReference>
<dbReference type="GO" id="GO:0004359">
    <property type="term" value="F:glutaminase activity"/>
    <property type="evidence" value="ECO:0007669"/>
    <property type="project" value="UniProtKB-EC"/>
</dbReference>
<dbReference type="EC" id="3.5.1.2" evidence="10"/>
<proteinExistence type="inferred from homology"/>
<dbReference type="InterPro" id="IPR017926">
    <property type="entry name" value="GATASE"/>
</dbReference>
<comment type="subunit">
    <text evidence="2 10">Heterodimer of HisH and HisF.</text>
</comment>
<keyword evidence="3 10" id="KW-0028">Amino-acid biosynthesis</keyword>
<keyword evidence="14" id="KW-1185">Reference proteome</keyword>
<dbReference type="Proteomes" id="UP000322631">
    <property type="component" value="Chromosome"/>
</dbReference>
<feature type="active site" evidence="10 11">
    <location>
        <position position="179"/>
    </location>
</feature>
<evidence type="ECO:0000313" key="13">
    <source>
        <dbReference type="EMBL" id="QEK14205.1"/>
    </source>
</evidence>
<gene>
    <name evidence="10 13" type="primary">hisH</name>
    <name evidence="13" type="ORF">FPV09_02760</name>
</gene>
<organism evidence="13 14">
    <name type="scientific">Thermococcus aciditolerans</name>
    <dbReference type="NCBI Taxonomy" id="2598455"/>
    <lineage>
        <taxon>Archaea</taxon>
        <taxon>Methanobacteriati</taxon>
        <taxon>Methanobacteriota</taxon>
        <taxon>Thermococci</taxon>
        <taxon>Thermococcales</taxon>
        <taxon>Thermococcaceae</taxon>
        <taxon>Thermococcus</taxon>
    </lineage>
</organism>
<dbReference type="GO" id="GO:0000105">
    <property type="term" value="P:L-histidine biosynthetic process"/>
    <property type="evidence" value="ECO:0007669"/>
    <property type="project" value="UniProtKB-UniRule"/>
</dbReference>
<keyword evidence="5 10" id="KW-0315">Glutamine amidotransferase</keyword>
<evidence type="ECO:0000256" key="9">
    <source>
        <dbReference type="ARBA" id="ARBA00049534"/>
    </source>
</evidence>
<keyword evidence="10" id="KW-0963">Cytoplasm</keyword>
<dbReference type="GO" id="GO:0016829">
    <property type="term" value="F:lyase activity"/>
    <property type="evidence" value="ECO:0007669"/>
    <property type="project" value="UniProtKB-KW"/>
</dbReference>
<evidence type="ECO:0000256" key="1">
    <source>
        <dbReference type="ARBA" id="ARBA00005091"/>
    </source>
</evidence>
<reference evidence="13 14" key="1">
    <citation type="submission" date="2019-07" db="EMBL/GenBank/DDBJ databases">
        <title>Complete genome of Thermococcus acidophilus.</title>
        <authorList>
            <person name="Li X."/>
        </authorList>
    </citation>
    <scope>NUCLEOTIDE SEQUENCE [LARGE SCALE GENOMIC DNA]</scope>
    <source>
        <strain evidence="13 14">SY113</strain>
    </source>
</reference>
<evidence type="ECO:0000256" key="7">
    <source>
        <dbReference type="ARBA" id="ARBA00023239"/>
    </source>
</evidence>
<dbReference type="NCBIfam" id="TIGR01855">
    <property type="entry name" value="IMP_synth_hisH"/>
    <property type="match status" value="1"/>
</dbReference>
<dbReference type="Gene3D" id="3.40.50.880">
    <property type="match status" value="1"/>
</dbReference>
<name>A0A5C0SHZ8_9EURY</name>
<dbReference type="AlphaFoldDB" id="A0A5C0SHZ8"/>
<evidence type="ECO:0000256" key="10">
    <source>
        <dbReference type="HAMAP-Rule" id="MF_00278"/>
    </source>
</evidence>
<dbReference type="PANTHER" id="PTHR42701:SF1">
    <property type="entry name" value="IMIDAZOLE GLYCEROL PHOSPHATE SYNTHASE SUBUNIT HISH"/>
    <property type="match status" value="1"/>
</dbReference>
<dbReference type="PIRSF" id="PIRSF000495">
    <property type="entry name" value="Amidotransf_hisH"/>
    <property type="match status" value="1"/>
</dbReference>
<keyword evidence="7 10" id="KW-0456">Lyase</keyword>
<keyword evidence="4 10" id="KW-0378">Hydrolase</keyword>
<evidence type="ECO:0000259" key="12">
    <source>
        <dbReference type="Pfam" id="PF00117"/>
    </source>
</evidence>
<dbReference type="UniPathway" id="UPA00031">
    <property type="reaction ID" value="UER00010"/>
</dbReference>
<dbReference type="EMBL" id="CP041932">
    <property type="protein sequence ID" value="QEK14205.1"/>
    <property type="molecule type" value="Genomic_DNA"/>
</dbReference>
<dbReference type="InterPro" id="IPR029062">
    <property type="entry name" value="Class_I_gatase-like"/>
</dbReference>
<evidence type="ECO:0000256" key="3">
    <source>
        <dbReference type="ARBA" id="ARBA00022605"/>
    </source>
</evidence>
<evidence type="ECO:0000256" key="2">
    <source>
        <dbReference type="ARBA" id="ARBA00011152"/>
    </source>
</evidence>
<dbReference type="HAMAP" id="MF_00278">
    <property type="entry name" value="HisH"/>
    <property type="match status" value="1"/>
</dbReference>
<dbReference type="EC" id="4.3.2.10" evidence="10"/>
<evidence type="ECO:0000313" key="14">
    <source>
        <dbReference type="Proteomes" id="UP000322631"/>
    </source>
</evidence>